<accession>A0AAD7IQY2</accession>
<protein>
    <submittedName>
        <fullName evidence="1">Uncharacterized protein</fullName>
    </submittedName>
</protein>
<evidence type="ECO:0000313" key="1">
    <source>
        <dbReference type="EMBL" id="KAJ7748651.1"/>
    </source>
</evidence>
<dbReference type="EMBL" id="JARKIB010000072">
    <property type="protein sequence ID" value="KAJ7748651.1"/>
    <property type="molecule type" value="Genomic_DNA"/>
</dbReference>
<comment type="caution">
    <text evidence="1">The sequence shown here is derived from an EMBL/GenBank/DDBJ whole genome shotgun (WGS) entry which is preliminary data.</text>
</comment>
<gene>
    <name evidence="2" type="ORF">B0H16DRAFT_1550927</name>
    <name evidence="1" type="ORF">B0H16DRAFT_1552755</name>
</gene>
<proteinExistence type="predicted"/>
<dbReference type="Proteomes" id="UP001215598">
    <property type="component" value="Unassembled WGS sequence"/>
</dbReference>
<dbReference type="EMBL" id="JARKIB010000068">
    <property type="protein sequence ID" value="KAJ7749636.1"/>
    <property type="molecule type" value="Genomic_DNA"/>
</dbReference>
<organism evidence="1 3">
    <name type="scientific">Mycena metata</name>
    <dbReference type="NCBI Taxonomy" id="1033252"/>
    <lineage>
        <taxon>Eukaryota</taxon>
        <taxon>Fungi</taxon>
        <taxon>Dikarya</taxon>
        <taxon>Basidiomycota</taxon>
        <taxon>Agaricomycotina</taxon>
        <taxon>Agaricomycetes</taxon>
        <taxon>Agaricomycetidae</taxon>
        <taxon>Agaricales</taxon>
        <taxon>Marasmiineae</taxon>
        <taxon>Mycenaceae</taxon>
        <taxon>Mycena</taxon>
    </lineage>
</organism>
<evidence type="ECO:0000313" key="3">
    <source>
        <dbReference type="Proteomes" id="UP001215598"/>
    </source>
</evidence>
<sequence>MKLFDWRGTQPCSRAAGTIPRFEKIGFCRHHPFFPVPKNPQHAIYLHFNQTSVRNACPLHSNAFPCPFAMVLPIYYTQVRPRIPIPEACHSVLPSIMGEYHTIAPLPTAPLVNRQATSRSHLSAAEKPFIVSRRASRGVFLSFVEIVPMPRQRFCLNRKRTDNDGSCALPGRQCPSPHGSDKDPHLARRLWAIQGPFGRH</sequence>
<reference evidence="1" key="1">
    <citation type="submission" date="2023-03" db="EMBL/GenBank/DDBJ databases">
        <title>Massive genome expansion in bonnet fungi (Mycena s.s.) driven by repeated elements and novel gene families across ecological guilds.</title>
        <authorList>
            <consortium name="Lawrence Berkeley National Laboratory"/>
            <person name="Harder C.B."/>
            <person name="Miyauchi S."/>
            <person name="Viragh M."/>
            <person name="Kuo A."/>
            <person name="Thoen E."/>
            <person name="Andreopoulos B."/>
            <person name="Lu D."/>
            <person name="Skrede I."/>
            <person name="Drula E."/>
            <person name="Henrissat B."/>
            <person name="Morin E."/>
            <person name="Kohler A."/>
            <person name="Barry K."/>
            <person name="LaButti K."/>
            <person name="Morin E."/>
            <person name="Salamov A."/>
            <person name="Lipzen A."/>
            <person name="Mereny Z."/>
            <person name="Hegedus B."/>
            <person name="Baldrian P."/>
            <person name="Stursova M."/>
            <person name="Weitz H."/>
            <person name="Taylor A."/>
            <person name="Grigoriev I.V."/>
            <person name="Nagy L.G."/>
            <person name="Martin F."/>
            <person name="Kauserud H."/>
        </authorList>
    </citation>
    <scope>NUCLEOTIDE SEQUENCE</scope>
    <source>
        <strain evidence="1">CBHHK182m</strain>
    </source>
</reference>
<dbReference type="AlphaFoldDB" id="A0AAD7IQY2"/>
<keyword evidence="3" id="KW-1185">Reference proteome</keyword>
<name>A0AAD7IQY2_9AGAR</name>
<evidence type="ECO:0000313" key="2">
    <source>
        <dbReference type="EMBL" id="KAJ7749636.1"/>
    </source>
</evidence>